<protein>
    <submittedName>
        <fullName evidence="4">Rab protein geranylgeranyltransferase component</fullName>
    </submittedName>
</protein>
<comment type="similarity">
    <text evidence="1">Belongs to the Rab GDI family.</text>
</comment>
<dbReference type="GO" id="GO:0005092">
    <property type="term" value="F:GDP-dissociation inhibitor activity"/>
    <property type="evidence" value="ECO:0007669"/>
    <property type="project" value="InterPro"/>
</dbReference>
<sequence>MDFPTDVDCLVCGTGLTESIISASLSVLGKRVLQIDENDYYGGRLASLRFEDFVNTISSVSDRSRTPSEAADSVGIVNIRKPFGCAISYGEAHWCLNEKFNGFTDSSTSLPVGPSTTVVLDENVDETILTSSGTSSAIPNRVEDMDNVPDDQTTLTSAPDANASSSVNSAWNRASLEQKLRRIDLDLLPKIIYAESPTVTALLRADVTRYLEFRFVSRLLAMTVPPSSGTEYPPSAPGSNLEAVVDSGSSELQEHAVEPTRIVQIPVCRSEVFKTRLLTLRQKRTLGSFFEWCFHLPLNAASSCTTASPDIEVYKTYAERPLRDLLTESRDLDSFTQYLVINNLALGSDEITTKEAVQRIRQLLLSMNRFGPYPLLWPMYGCGDLPQGYCRMSAVFGAVFCLGCCLTSIRRYETQSGDNKVSTDTANSTNQPPNFIARLSNGHEVRTQCILIGAEQAPIDWIQSQVHRSIEIPFTSYQITMLALPLSGRGENGLDPAILLEIPVEPSRVTDPELFIVHLTATVREAMDAEKLFRPVIRRLFHPQNQDDENELSSPHPVESRPKLLWTSYFCLPDLSTVELTVPLAATSDRSRFTNSDGLYVVPGPDLSVHLDSTVITAETIFRAVITQLGIQSNEQQSAATGGSDGPPISTLTSENGNAPPETSESTPYVSLDARWDGLFPPRPPRPEDIVVPTDNEGGQLMDLESD</sequence>
<dbReference type="InterPro" id="IPR018203">
    <property type="entry name" value="GDP_dissociation_inhibitor"/>
</dbReference>
<proteinExistence type="inferred from homology"/>
<name>A0A4E0RWC8_FASHE</name>
<dbReference type="SUPFAM" id="SSF51905">
    <property type="entry name" value="FAD/NAD(P)-binding domain"/>
    <property type="match status" value="1"/>
</dbReference>
<dbReference type="InterPro" id="IPR036188">
    <property type="entry name" value="FAD/NAD-bd_sf"/>
</dbReference>
<organism evidence="4 5">
    <name type="scientific">Fasciola hepatica</name>
    <name type="common">Liver fluke</name>
    <dbReference type="NCBI Taxonomy" id="6192"/>
    <lineage>
        <taxon>Eukaryota</taxon>
        <taxon>Metazoa</taxon>
        <taxon>Spiralia</taxon>
        <taxon>Lophotrochozoa</taxon>
        <taxon>Platyhelminthes</taxon>
        <taxon>Trematoda</taxon>
        <taxon>Digenea</taxon>
        <taxon>Plagiorchiida</taxon>
        <taxon>Echinostomata</taxon>
        <taxon>Echinostomatoidea</taxon>
        <taxon>Fasciolidae</taxon>
        <taxon>Fasciola</taxon>
    </lineage>
</organism>
<dbReference type="Pfam" id="PF22603">
    <property type="entry name" value="RAE1_2_domI_C"/>
    <property type="match status" value="1"/>
</dbReference>
<dbReference type="AlphaFoldDB" id="A0A4E0RWC8"/>
<feature type="region of interest" description="Disordered" evidence="2">
    <location>
        <begin position="635"/>
        <end position="707"/>
    </location>
</feature>
<dbReference type="InterPro" id="IPR054420">
    <property type="entry name" value="RAE1_2_domI_C"/>
</dbReference>
<dbReference type="GO" id="GO:0016740">
    <property type="term" value="F:transferase activity"/>
    <property type="evidence" value="ECO:0007669"/>
    <property type="project" value="UniProtKB-KW"/>
</dbReference>
<dbReference type="Gene3D" id="1.10.405.10">
    <property type="entry name" value="Guanine Nucleotide Dissociation Inhibitor, domain 1"/>
    <property type="match status" value="1"/>
</dbReference>
<dbReference type="PRINTS" id="PR00891">
    <property type="entry name" value="RABGDIREP"/>
</dbReference>
<dbReference type="EMBL" id="JXXN02002954">
    <property type="protein sequence ID" value="THD22162.1"/>
    <property type="molecule type" value="Genomic_DNA"/>
</dbReference>
<evidence type="ECO:0000256" key="1">
    <source>
        <dbReference type="ARBA" id="ARBA00005593"/>
    </source>
</evidence>
<accession>A0A4E0RWC8</accession>
<dbReference type="Gene3D" id="3.30.519.10">
    <property type="entry name" value="Guanine Nucleotide Dissociation Inhibitor, domain 2"/>
    <property type="match status" value="1"/>
</dbReference>
<dbReference type="Proteomes" id="UP000230066">
    <property type="component" value="Unassembled WGS sequence"/>
</dbReference>
<evidence type="ECO:0000256" key="2">
    <source>
        <dbReference type="SAM" id="MobiDB-lite"/>
    </source>
</evidence>
<gene>
    <name evidence="4" type="ORF">D915_007090</name>
</gene>
<feature type="compositionally biased region" description="Polar residues" evidence="2">
    <location>
        <begin position="650"/>
        <end position="669"/>
    </location>
</feature>
<reference evidence="4" key="1">
    <citation type="submission" date="2019-03" db="EMBL/GenBank/DDBJ databases">
        <title>Improved annotation for the trematode Fasciola hepatica.</title>
        <authorList>
            <person name="Choi Y.-J."/>
            <person name="Martin J."/>
            <person name="Mitreva M."/>
        </authorList>
    </citation>
    <scope>NUCLEOTIDE SEQUENCE [LARGE SCALE GENOMIC DNA]</scope>
</reference>
<dbReference type="GO" id="GO:0007264">
    <property type="term" value="P:small GTPase-mediated signal transduction"/>
    <property type="evidence" value="ECO:0007669"/>
    <property type="project" value="InterPro"/>
</dbReference>
<dbReference type="PANTHER" id="PTHR11787:SF4">
    <property type="entry name" value="CHM, RAB ESCORT PROTEIN 1"/>
    <property type="match status" value="1"/>
</dbReference>
<feature type="region of interest" description="Disordered" evidence="2">
    <location>
        <begin position="132"/>
        <end position="168"/>
    </location>
</feature>
<comment type="caution">
    <text evidence="4">The sequence shown here is derived from an EMBL/GenBank/DDBJ whole genome shotgun (WGS) entry which is preliminary data.</text>
</comment>
<dbReference type="GO" id="GO:0005829">
    <property type="term" value="C:cytosol"/>
    <property type="evidence" value="ECO:0007669"/>
    <property type="project" value="TreeGrafter"/>
</dbReference>
<dbReference type="GO" id="GO:0005634">
    <property type="term" value="C:nucleus"/>
    <property type="evidence" value="ECO:0007669"/>
    <property type="project" value="TreeGrafter"/>
</dbReference>
<evidence type="ECO:0000313" key="4">
    <source>
        <dbReference type="EMBL" id="THD22162.1"/>
    </source>
</evidence>
<keyword evidence="5" id="KW-1185">Reference proteome</keyword>
<evidence type="ECO:0000313" key="5">
    <source>
        <dbReference type="Proteomes" id="UP000230066"/>
    </source>
</evidence>
<evidence type="ECO:0000259" key="3">
    <source>
        <dbReference type="Pfam" id="PF22603"/>
    </source>
</evidence>
<feature type="compositionally biased region" description="Low complexity" evidence="2">
    <location>
        <begin position="157"/>
        <end position="168"/>
    </location>
</feature>
<dbReference type="GO" id="GO:0016192">
    <property type="term" value="P:vesicle-mediated transport"/>
    <property type="evidence" value="ECO:0007669"/>
    <property type="project" value="TreeGrafter"/>
</dbReference>
<dbReference type="Pfam" id="PF00996">
    <property type="entry name" value="GDI"/>
    <property type="match status" value="2"/>
</dbReference>
<dbReference type="GO" id="GO:0005968">
    <property type="term" value="C:Rab-protein geranylgeranyltransferase complex"/>
    <property type="evidence" value="ECO:0007669"/>
    <property type="project" value="TreeGrafter"/>
</dbReference>
<dbReference type="PANTHER" id="PTHR11787">
    <property type="entry name" value="RAB GDP-DISSOCIATION INHIBITOR"/>
    <property type="match status" value="1"/>
</dbReference>
<dbReference type="Gene3D" id="3.50.50.60">
    <property type="entry name" value="FAD/NAD(P)-binding domain"/>
    <property type="match status" value="2"/>
</dbReference>
<feature type="domain" description="RAE1/2" evidence="3">
    <location>
        <begin position="476"/>
        <end position="578"/>
    </location>
</feature>